<dbReference type="GO" id="GO:0010124">
    <property type="term" value="P:phenylacetate catabolic process"/>
    <property type="evidence" value="ECO:0007669"/>
    <property type="project" value="UniProtKB-UniRule"/>
</dbReference>
<dbReference type="GO" id="GO:0047475">
    <property type="term" value="F:phenylacetate-CoA ligase activity"/>
    <property type="evidence" value="ECO:0007669"/>
    <property type="project" value="UniProtKB-EC"/>
</dbReference>
<dbReference type="SUPFAM" id="SSF56801">
    <property type="entry name" value="Acetyl-CoA synthetase-like"/>
    <property type="match status" value="1"/>
</dbReference>
<evidence type="ECO:0000256" key="6">
    <source>
        <dbReference type="ARBA" id="ARBA00061566"/>
    </source>
</evidence>
<dbReference type="AlphaFoldDB" id="A0AAW4LBC3"/>
<comment type="pathway">
    <text evidence="5 10">Aromatic compound metabolism; phenylacetate degradation.</text>
</comment>
<reference evidence="13 14" key="1">
    <citation type="submission" date="2021-05" db="EMBL/GenBank/DDBJ databases">
        <title>The draft genome of Geobacter pelophilus DSM 12255.</title>
        <authorList>
            <person name="Xu Z."/>
            <person name="Masuda Y."/>
            <person name="Itoh H."/>
            <person name="Senoo K."/>
        </authorList>
    </citation>
    <scope>NUCLEOTIDE SEQUENCE [LARGE SCALE GENOMIC DNA]</scope>
    <source>
        <strain evidence="13 14">DSM 12255</strain>
    </source>
</reference>
<evidence type="ECO:0000256" key="7">
    <source>
        <dbReference type="ARBA" id="ARBA00066629"/>
    </source>
</evidence>
<dbReference type="EMBL" id="JAHCVJ010000011">
    <property type="protein sequence ID" value="MBT0666398.1"/>
    <property type="molecule type" value="Genomic_DNA"/>
</dbReference>
<comment type="subunit">
    <text evidence="1">Monomer.</text>
</comment>
<dbReference type="InterPro" id="IPR051414">
    <property type="entry name" value="Adenylate-forming_Reductase"/>
</dbReference>
<evidence type="ECO:0000256" key="3">
    <source>
        <dbReference type="ARBA" id="ARBA00022741"/>
    </source>
</evidence>
<feature type="domain" description="AMP-dependent ligase C-terminal" evidence="12">
    <location>
        <begin position="337"/>
        <end position="433"/>
    </location>
</feature>
<dbReference type="Gene3D" id="3.30.300.30">
    <property type="match status" value="1"/>
</dbReference>
<evidence type="ECO:0000259" key="11">
    <source>
        <dbReference type="Pfam" id="PF00501"/>
    </source>
</evidence>
<dbReference type="InterPro" id="IPR042099">
    <property type="entry name" value="ANL_N_sf"/>
</dbReference>
<comment type="caution">
    <text evidence="13">The sequence shown here is derived from an EMBL/GenBank/DDBJ whole genome shotgun (WGS) entry which is preliminary data.</text>
</comment>
<accession>A0AAW4LBC3</accession>
<dbReference type="InterPro" id="IPR000873">
    <property type="entry name" value="AMP-dep_synth/lig_dom"/>
</dbReference>
<proteinExistence type="inferred from homology"/>
<dbReference type="FunFam" id="3.40.50.12780:FF:000016">
    <property type="entry name" value="Phenylacetate-coenzyme A ligase"/>
    <property type="match status" value="1"/>
</dbReference>
<evidence type="ECO:0000259" key="12">
    <source>
        <dbReference type="Pfam" id="PF14535"/>
    </source>
</evidence>
<protein>
    <recommendedName>
        <fullName evidence="8 10">Phenylacetate-coenzyme A ligase</fullName>
        <ecNumber evidence="7 10">6.2.1.30</ecNumber>
    </recommendedName>
    <alternativeName>
        <fullName evidence="9 10">Phenylacetyl-CoA ligase</fullName>
    </alternativeName>
</protein>
<evidence type="ECO:0000256" key="1">
    <source>
        <dbReference type="ARBA" id="ARBA00011245"/>
    </source>
</evidence>
<evidence type="ECO:0000256" key="4">
    <source>
        <dbReference type="ARBA" id="ARBA00050450"/>
    </source>
</evidence>
<feature type="domain" description="AMP-dependent synthetase/ligase" evidence="11">
    <location>
        <begin position="75"/>
        <end position="288"/>
    </location>
</feature>
<keyword evidence="2 10" id="KW-0436">Ligase</keyword>
<keyword evidence="14" id="KW-1185">Reference proteome</keyword>
<organism evidence="13 14">
    <name type="scientific">Geoanaerobacter pelophilus</name>
    <dbReference type="NCBI Taxonomy" id="60036"/>
    <lineage>
        <taxon>Bacteria</taxon>
        <taxon>Pseudomonadati</taxon>
        <taxon>Thermodesulfobacteriota</taxon>
        <taxon>Desulfuromonadia</taxon>
        <taxon>Geobacterales</taxon>
        <taxon>Geobacteraceae</taxon>
        <taxon>Geoanaerobacter</taxon>
    </lineage>
</organism>
<evidence type="ECO:0000256" key="10">
    <source>
        <dbReference type="PIRNR" id="PIRNR006444"/>
    </source>
</evidence>
<evidence type="ECO:0000256" key="9">
    <source>
        <dbReference type="ARBA" id="ARBA00075111"/>
    </source>
</evidence>
<gene>
    <name evidence="13" type="ORF">KI809_18985</name>
</gene>
<evidence type="ECO:0000313" key="14">
    <source>
        <dbReference type="Proteomes" id="UP000811899"/>
    </source>
</evidence>
<dbReference type="CDD" id="cd05913">
    <property type="entry name" value="PaaK"/>
    <property type="match status" value="1"/>
</dbReference>
<keyword evidence="3 10" id="KW-0547">Nucleotide-binding</keyword>
<dbReference type="PANTHER" id="PTHR43439:SF1">
    <property type="entry name" value="PHENYLACETATE-COENZYME A LIGASE"/>
    <property type="match status" value="1"/>
</dbReference>
<dbReference type="PANTHER" id="PTHR43439">
    <property type="entry name" value="PHENYLACETATE-COENZYME A LIGASE"/>
    <property type="match status" value="1"/>
</dbReference>
<evidence type="ECO:0000256" key="5">
    <source>
        <dbReference type="ARBA" id="ARBA00060591"/>
    </source>
</evidence>
<dbReference type="GO" id="GO:0000166">
    <property type="term" value="F:nucleotide binding"/>
    <property type="evidence" value="ECO:0007669"/>
    <property type="project" value="UniProtKB-KW"/>
</dbReference>
<dbReference type="Pfam" id="PF14535">
    <property type="entry name" value="AMP-binding_C_2"/>
    <property type="match status" value="1"/>
</dbReference>
<dbReference type="PIRSF" id="PIRSF006444">
    <property type="entry name" value="PaaK"/>
    <property type="match status" value="1"/>
</dbReference>
<dbReference type="Proteomes" id="UP000811899">
    <property type="component" value="Unassembled WGS sequence"/>
</dbReference>
<dbReference type="InterPro" id="IPR011880">
    <property type="entry name" value="PA_CoA_ligase"/>
</dbReference>
<dbReference type="EC" id="6.2.1.30" evidence="7 10"/>
<comment type="function">
    <text evidence="10">Catalyzes the activation of phenylacetic acid (PA) to phenylacetyl-CoA (PA-CoA).</text>
</comment>
<evidence type="ECO:0000313" key="13">
    <source>
        <dbReference type="EMBL" id="MBT0666398.1"/>
    </source>
</evidence>
<sequence length="435" mass="48755">MPTYYNEEFETLPRQALEALQLKRLQSVIERVYSNVPFYRDSFNKNGVSPANITSLDDLQCLPFTTKQDMRDSYPYALFAAPMEEIVRIHASSGTTGKPTVVGYTLKDIETWTDLMARSFVAAGVHKGDIIHNAYGYGLFTGGLGAHYGAERLGASVIPISGGNTKRQIMIMQDFGSTVLTCTPSYSLFMAEEAGVEGVDFKKLKLRVGIFGAEPWSEEMRREIEEKLNLDAIDIYGLSEIMGPGVAIECIEAKQGLHIWEDHFIPEIINPETGKRLAPGEKGELVITTITKQGIPLIRYRTRDITSLTYDTCKCGRTHARIARMSGRSDDMLIIRGVNVFPSQIESILVGIEGVEPHYLLIVDRKDNLDTLQVQVEVDERLFSDEVKVLQVLSRRIEKEIKDMLGVTCTVKLVEPKTIQRSEGKAKRVVDNRKL</sequence>
<dbReference type="Gene3D" id="3.40.50.12780">
    <property type="entry name" value="N-terminal domain of ligase-like"/>
    <property type="match status" value="1"/>
</dbReference>
<dbReference type="FunFam" id="3.30.300.30:FF:000019">
    <property type="entry name" value="Phenylacetate-coenzyme A ligase"/>
    <property type="match status" value="1"/>
</dbReference>
<comment type="similarity">
    <text evidence="6 10">Belongs to the phenylacetyl-CoA ligase family.</text>
</comment>
<evidence type="ECO:0000256" key="2">
    <source>
        <dbReference type="ARBA" id="ARBA00022598"/>
    </source>
</evidence>
<dbReference type="Pfam" id="PF00501">
    <property type="entry name" value="AMP-binding"/>
    <property type="match status" value="1"/>
</dbReference>
<dbReference type="RefSeq" id="WP_214173172.1">
    <property type="nucleotide sequence ID" value="NZ_JAHCVJ010000011.1"/>
</dbReference>
<dbReference type="InterPro" id="IPR045851">
    <property type="entry name" value="AMP-bd_C_sf"/>
</dbReference>
<name>A0AAW4LBC3_9BACT</name>
<evidence type="ECO:0000256" key="8">
    <source>
        <dbReference type="ARBA" id="ARBA00068695"/>
    </source>
</evidence>
<comment type="catalytic activity">
    <reaction evidence="4">
        <text>2-phenylacetate + ATP + CoA = phenylacetyl-CoA + AMP + diphosphate</text>
        <dbReference type="Rhea" id="RHEA:20956"/>
        <dbReference type="ChEBI" id="CHEBI:18401"/>
        <dbReference type="ChEBI" id="CHEBI:30616"/>
        <dbReference type="ChEBI" id="CHEBI:33019"/>
        <dbReference type="ChEBI" id="CHEBI:57287"/>
        <dbReference type="ChEBI" id="CHEBI:57390"/>
        <dbReference type="ChEBI" id="CHEBI:456215"/>
        <dbReference type="EC" id="6.2.1.30"/>
    </reaction>
    <physiologicalReaction direction="left-to-right" evidence="4">
        <dbReference type="Rhea" id="RHEA:20957"/>
    </physiologicalReaction>
</comment>
<dbReference type="InterPro" id="IPR028154">
    <property type="entry name" value="AMP-dep_Lig_C"/>
</dbReference>